<dbReference type="EMBL" id="JH815890">
    <property type="protein sequence ID" value="EKC31376.1"/>
    <property type="molecule type" value="Genomic_DNA"/>
</dbReference>
<evidence type="ECO:0000256" key="1">
    <source>
        <dbReference type="PROSITE-ProRule" id="PRU00122"/>
    </source>
</evidence>
<evidence type="ECO:0000313" key="4">
    <source>
        <dbReference type="EMBL" id="EKC31376.1"/>
    </source>
</evidence>
<feature type="domain" description="Laminin G" evidence="3">
    <location>
        <begin position="193"/>
        <end position="384"/>
    </location>
</feature>
<dbReference type="InterPro" id="IPR013320">
    <property type="entry name" value="ConA-like_dom_sf"/>
</dbReference>
<feature type="repeat" description="CSPG" evidence="2">
    <location>
        <begin position="1568"/>
        <end position="1664"/>
    </location>
</feature>
<feature type="repeat" description="CSPG" evidence="2">
    <location>
        <begin position="1123"/>
        <end position="1212"/>
    </location>
</feature>
<gene>
    <name evidence="4" type="ORF">CGI_10019237</name>
</gene>
<dbReference type="InParanoid" id="K1RBA8"/>
<dbReference type="PANTHER" id="PTHR45739">
    <property type="entry name" value="MATRIX PROTEIN, PUTATIVE-RELATED"/>
    <property type="match status" value="1"/>
</dbReference>
<feature type="repeat" description="CSPG" evidence="2">
    <location>
        <begin position="1924"/>
        <end position="2013"/>
    </location>
</feature>
<feature type="repeat" description="CSPG" evidence="2">
    <location>
        <begin position="408"/>
        <end position="504"/>
    </location>
</feature>
<feature type="repeat" description="CSPG" evidence="2">
    <location>
        <begin position="1234"/>
        <end position="1326"/>
    </location>
</feature>
<feature type="repeat" description="CSPG" evidence="2">
    <location>
        <begin position="1687"/>
        <end position="1785"/>
    </location>
</feature>
<dbReference type="PROSITE" id="PS51854">
    <property type="entry name" value="CSPG"/>
    <property type="match status" value="11"/>
</dbReference>
<feature type="repeat" description="CSPG" evidence="2">
    <location>
        <begin position="1016"/>
        <end position="1107"/>
    </location>
</feature>
<dbReference type="CDD" id="cd00110">
    <property type="entry name" value="LamG"/>
    <property type="match status" value="2"/>
</dbReference>
<dbReference type="Gene3D" id="2.60.120.200">
    <property type="match status" value="2"/>
</dbReference>
<feature type="repeat" description="CSPG" evidence="2">
    <location>
        <begin position="1815"/>
        <end position="1907"/>
    </location>
</feature>
<feature type="domain" description="Laminin G" evidence="3">
    <location>
        <begin position="20"/>
        <end position="186"/>
    </location>
</feature>
<dbReference type="SMART" id="SM00282">
    <property type="entry name" value="LamG"/>
    <property type="match status" value="2"/>
</dbReference>
<dbReference type="PANTHER" id="PTHR45739:SF12">
    <property type="entry name" value="CHONDROITIN SULFATE PROTEOGLYCAN 4-LIKE ISOFORM X2"/>
    <property type="match status" value="1"/>
</dbReference>
<feature type="repeat" description="CSPG" evidence="2">
    <location>
        <begin position="1346"/>
        <end position="1437"/>
    </location>
</feature>
<comment type="caution">
    <text evidence="1">Lacks conserved residue(s) required for the propagation of feature annotation.</text>
</comment>
<proteinExistence type="predicted"/>
<feature type="repeat" description="CSPG" evidence="2">
    <location>
        <begin position="889"/>
        <end position="985"/>
    </location>
</feature>
<dbReference type="KEGG" id="crg:105338655"/>
<reference evidence="4" key="1">
    <citation type="journal article" date="2012" name="Nature">
        <title>The oyster genome reveals stress adaptation and complexity of shell formation.</title>
        <authorList>
            <person name="Zhang G."/>
            <person name="Fang X."/>
            <person name="Guo X."/>
            <person name="Li L."/>
            <person name="Luo R."/>
            <person name="Xu F."/>
            <person name="Yang P."/>
            <person name="Zhang L."/>
            <person name="Wang X."/>
            <person name="Qi H."/>
            <person name="Xiong Z."/>
            <person name="Que H."/>
            <person name="Xie Y."/>
            <person name="Holland P.W."/>
            <person name="Paps J."/>
            <person name="Zhu Y."/>
            <person name="Wu F."/>
            <person name="Chen Y."/>
            <person name="Wang J."/>
            <person name="Peng C."/>
            <person name="Meng J."/>
            <person name="Yang L."/>
            <person name="Liu J."/>
            <person name="Wen B."/>
            <person name="Zhang N."/>
            <person name="Huang Z."/>
            <person name="Zhu Q."/>
            <person name="Feng Y."/>
            <person name="Mount A."/>
            <person name="Hedgecock D."/>
            <person name="Xu Z."/>
            <person name="Liu Y."/>
            <person name="Domazet-Loso T."/>
            <person name="Du Y."/>
            <person name="Sun X."/>
            <person name="Zhang S."/>
            <person name="Liu B."/>
            <person name="Cheng P."/>
            <person name="Jiang X."/>
            <person name="Li J."/>
            <person name="Fan D."/>
            <person name="Wang W."/>
            <person name="Fu W."/>
            <person name="Wang T."/>
            <person name="Wang B."/>
            <person name="Zhang J."/>
            <person name="Peng Z."/>
            <person name="Li Y."/>
            <person name="Li N."/>
            <person name="Wang J."/>
            <person name="Chen M."/>
            <person name="He Y."/>
            <person name="Tan F."/>
            <person name="Song X."/>
            <person name="Zheng Q."/>
            <person name="Huang R."/>
            <person name="Yang H."/>
            <person name="Du X."/>
            <person name="Chen L."/>
            <person name="Yang M."/>
            <person name="Gaffney P.M."/>
            <person name="Wang S."/>
            <person name="Luo L."/>
            <person name="She Z."/>
            <person name="Ming Y."/>
            <person name="Huang W."/>
            <person name="Zhang S."/>
            <person name="Huang B."/>
            <person name="Zhang Y."/>
            <person name="Qu T."/>
            <person name="Ni P."/>
            <person name="Miao G."/>
            <person name="Wang J."/>
            <person name="Wang Q."/>
            <person name="Steinberg C.E."/>
            <person name="Wang H."/>
            <person name="Li N."/>
            <person name="Qian L."/>
            <person name="Zhang G."/>
            <person name="Li Y."/>
            <person name="Yang H."/>
            <person name="Liu X."/>
            <person name="Wang J."/>
            <person name="Yin Y."/>
            <person name="Wang J."/>
        </authorList>
    </citation>
    <scope>NUCLEOTIDE SEQUENCE [LARGE SCALE GENOMIC DNA]</scope>
    <source>
        <strain evidence="4">05x7-T-G4-1.051#20</strain>
    </source>
</reference>
<evidence type="ECO:0000259" key="3">
    <source>
        <dbReference type="PROSITE" id="PS50025"/>
    </source>
</evidence>
<protein>
    <submittedName>
        <fullName evidence="4">Chondroitin sulfate proteoglycan 4</fullName>
    </submittedName>
</protein>
<organism evidence="4">
    <name type="scientific">Magallana gigas</name>
    <name type="common">Pacific oyster</name>
    <name type="synonym">Crassostrea gigas</name>
    <dbReference type="NCBI Taxonomy" id="29159"/>
    <lineage>
        <taxon>Eukaryota</taxon>
        <taxon>Metazoa</taxon>
        <taxon>Spiralia</taxon>
        <taxon>Lophotrochozoa</taxon>
        <taxon>Mollusca</taxon>
        <taxon>Bivalvia</taxon>
        <taxon>Autobranchia</taxon>
        <taxon>Pteriomorphia</taxon>
        <taxon>Ostreida</taxon>
        <taxon>Ostreoidea</taxon>
        <taxon>Ostreidae</taxon>
        <taxon>Magallana</taxon>
    </lineage>
</organism>
<dbReference type="PROSITE" id="PS50025">
    <property type="entry name" value="LAM_G_DOMAIN"/>
    <property type="match status" value="2"/>
</dbReference>
<dbReference type="FunCoup" id="K1RBA8">
    <property type="interactions" value="18"/>
</dbReference>
<evidence type="ECO:0000256" key="2">
    <source>
        <dbReference type="PROSITE-ProRule" id="PRU01201"/>
    </source>
</evidence>
<accession>K1RBA8</accession>
<dbReference type="HOGENOM" id="CLU_000473_1_0_1"/>
<dbReference type="GO" id="GO:0009653">
    <property type="term" value="P:anatomical structure morphogenesis"/>
    <property type="evidence" value="ECO:0007669"/>
    <property type="project" value="TreeGrafter"/>
</dbReference>
<dbReference type="InterPro" id="IPR039005">
    <property type="entry name" value="CSPG_rpt"/>
</dbReference>
<name>K1RBA8_MAGGI</name>
<dbReference type="InterPro" id="IPR051561">
    <property type="entry name" value="FRAS1_ECM"/>
</dbReference>
<sequence>MDTLYLYAWLLLICVQRLRAASFYGDSYLNLPFGINKDVELRVRFLTWQPHGLLFLARGPSDYLYLYLQDGCVQVEADFGSRSLTWKSLQKTDDGNWHHVELKQVSQSLTVTVDGVENQIDILGQLHELNENEVFVGGMQKTTSFDKKWSYFRGCLGNVVFNQYDIISNAQKLEGTQSVYHVSWTCTEEVKAESSLPINFHSNSSFAAFHHIPFKNTGSLSVQFKTGTENGLLLLALARKPKTEPYVLSVEILSKKLKLLLIKGSDRLVDGLDSNVIISDGEWHSLSIQCTDTLVKFTVDHSEETTSLDESRWKNFEFPGQFFLGGVTPHVMSYEAVVNIDSILTSDHYLGCMKNLTINSKLYGFQQMQVSRDLNTDCGLMTECTSNCEKTTSQPTFSTYMTTTSPYEDQYVEVRGLTLKEGTERVITTEHIIVLLDYKELQIRESAIQFEMMRFPKHGHLLIDLGRRRRNRDVFTLLDLLGRKVRYIHDGSESTRDEVTLNMKIATNGPGDFAEMQKSYTFILPILIEPVDDKPTLQLLGSSQSEASLNMAKNTKLRITRSIVEVLDPDSLPSSLVISTVCRSKHPGKSLGHFETSDRAGIERSTFSFQEIIDGRIWFSLGADSSFCLLTVGTLTKRLIIDAVDMNLHLNISGIRVTQGSHITIGRKNLVAIDNVPMQEIEIRYRVIVSPDYGEIQRRTYSNDTWETVDTFAQRHIDNNQIRYVNREKRNLVQYDRFSIEASALNTTIRGLVYIYVDRLTIDIVGSNRVVIQHSQYKIISSDELHARTNDLWYDAKNIKFTISRKPYRGNLYRIHHKNITEELIYEMEPLDINDVLTQEDVNSGYVVYRLHHLTYDMTTDFIDFRVSAPPAVSKPMRMNMEFFPRQTTVRLTNNVLDTVYEGREAVISKNYLYLETDDFQNFEFSVVDFPQHGILKLKNRNHSPVLLRQNGVTRFSNEDIQRSRLFYEHDDSENDRDSFAFVASPILTSATTFPAKVKEYSGRFHIRITMRNDNPPLRKVDKTLKIVSNKEKVITVDDLSFSDPDVNFDSMKLRYTRERIPNGEIVNSEDNKEVFTFTQQDIADGKIKFRHIGPETSKTLMTVSDGYFMEHFPFSVEAGSPFIVIQNNTGVIVQVGEDVNIHSANLSIDTNVNVKPEEVKFILIEEPLHGRLKIDGETVTRFTLGDLLAGSLIYSHRHGGMGEDHFKFAAIAGEARIQEEFQIHILQGTPSRIPRVINNNVLQVQSLKSQTIRKSNLLVFNALSQPSSIVYSITTRPRYGAIYVTYKTESRVQNTFTQWDINSNAVSYRHTQKGHRTDYFTFDVADGVTGQRLRGLTFGIEVLPPPLDIETRNLSIREGGKRPLSPADIVLKFTTPTNLSVVFHVVKQPRHGHLELIERRNQSLFSFTMDDLRQGRVYYVHDGSDSELDEIVIKGRMANKEETDDQHVYINIEAVNDEAPRVITNKGLTLWQSSMALISKDILNAEDPDTPPDGVWYAATKPTNGRISFLNNTFKDITRFTQQSINTGQVVFVHEGGDTGSFWYHLSDGQNSNTNRMQFHITAKRLVLSVVNNNQLQVYPEQMQPITQAHLLSRTNNPDQSKDITYHIQVKPDKGRLVTRKNQQVIPVVSFTQNDVNDGKIYYQHESFMQTVEDSDKFVFEVNTVYANTVKNQVFNVVISYSSQSNQGKIRVKKLTLNEGEEKVISQSNLDISTYVRQLEASGKMVSAIFSLMTVPKNGVLSWRGGSALREGANFTQEYISSDRLSYHHDDSETRNDSFNFQVYFDIKFGSREEMQILEETFPIEIESVNDQPFHFVPRNPVIEVTEGGSKTVDDSVLKLVDDDSPPERLWYEVNTRPNNGILAFKADHQRPIKTFTQEDVDGGNIIFTQTGPPIPSFIELNITDGKFPRQTVTVAVSVVSLTLEMIKNDTIYIPQASTSVYITQEQLDSKTNGDRNKILYTITRTPLHGRIYVRSYPVTTFTQLDLEKLHEVMYVQQDLNYPSDHFFCDVSYQGSDLIVVNKKISISVKPFVKQNPAKLSKGSNQTLISLLSLDARGLANVTGSDPHYKIINQPKFGVVVNTARRKRDVEAGYQEVEEFTHTDIEYRRIYYVINRPVQGQSEDRMTYLLTARGVQPAIGDFVFKLPYTRGANGSDVDNAGSREVVSPSVRNDFMIILAILIPLFVVVILGVIIVYLLWRKRRYQNYVPPTGMQKNQLRPEISGPIPLNQPHVHIEPNDNASDDEHSLVYEHHNYYNIPVVRRNVSEDSISDFNEYNEVEGATGLTQTEVSATIPECKVTPLGDLHLRDSIVSQSSVDLFDWSVMDDPELLQFCRTTAPVLKENQYWV</sequence>
<dbReference type="Pfam" id="PF02210">
    <property type="entry name" value="Laminin_G_2"/>
    <property type="match status" value="2"/>
</dbReference>
<dbReference type="SUPFAM" id="SSF49899">
    <property type="entry name" value="Concanavalin A-like lectins/glucanases"/>
    <property type="match status" value="2"/>
</dbReference>
<feature type="repeat" description="CSPG" evidence="2">
    <location>
        <begin position="1460"/>
        <end position="1550"/>
    </location>
</feature>
<dbReference type="Pfam" id="PF16184">
    <property type="entry name" value="Cadherin_3"/>
    <property type="match status" value="12"/>
</dbReference>
<dbReference type="OrthoDB" id="430044at2759"/>
<dbReference type="InterPro" id="IPR001791">
    <property type="entry name" value="Laminin_G"/>
</dbReference>